<dbReference type="PANTHER" id="PTHR45974">
    <property type="entry name" value="RECEPTOR-LIKE PROTEIN 55"/>
    <property type="match status" value="1"/>
</dbReference>
<evidence type="ECO:0000256" key="4">
    <source>
        <dbReference type="ARBA" id="ARBA00023136"/>
    </source>
</evidence>
<keyword evidence="5" id="KW-0325">Glycoprotein</keyword>
<keyword evidence="6" id="KW-1133">Transmembrane helix</keyword>
<evidence type="ECO:0000256" key="2">
    <source>
        <dbReference type="ARBA" id="ARBA00022729"/>
    </source>
</evidence>
<name>A0ABS8RJV8_DATST</name>
<comment type="subcellular location">
    <subcellularLocation>
        <location evidence="1">Membrane</location>
    </subcellularLocation>
</comment>
<dbReference type="PANTHER" id="PTHR45974:SF107">
    <property type="entry name" value="ATP BINDING PROTEIN"/>
    <property type="match status" value="1"/>
</dbReference>
<comment type="caution">
    <text evidence="8">The sequence shown here is derived from an EMBL/GenBank/DDBJ whole genome shotgun (WGS) entry which is preliminary data.</text>
</comment>
<reference evidence="8 9" key="1">
    <citation type="journal article" date="2021" name="BMC Genomics">
        <title>Datura genome reveals duplications of psychoactive alkaloid biosynthetic genes and high mutation rate following tissue culture.</title>
        <authorList>
            <person name="Rajewski A."/>
            <person name="Carter-House D."/>
            <person name="Stajich J."/>
            <person name="Litt A."/>
        </authorList>
    </citation>
    <scope>NUCLEOTIDE SEQUENCE [LARGE SCALE GENOMIC DNA]</scope>
    <source>
        <strain evidence="8">AR-01</strain>
    </source>
</reference>
<dbReference type="Proteomes" id="UP000823775">
    <property type="component" value="Unassembled WGS sequence"/>
</dbReference>
<dbReference type="InterPro" id="IPR001245">
    <property type="entry name" value="Ser-Thr/Tyr_kinase_cat_dom"/>
</dbReference>
<organism evidence="8 9">
    <name type="scientific">Datura stramonium</name>
    <name type="common">Jimsonweed</name>
    <name type="synonym">Common thornapple</name>
    <dbReference type="NCBI Taxonomy" id="4076"/>
    <lineage>
        <taxon>Eukaryota</taxon>
        <taxon>Viridiplantae</taxon>
        <taxon>Streptophyta</taxon>
        <taxon>Embryophyta</taxon>
        <taxon>Tracheophyta</taxon>
        <taxon>Spermatophyta</taxon>
        <taxon>Magnoliopsida</taxon>
        <taxon>eudicotyledons</taxon>
        <taxon>Gunneridae</taxon>
        <taxon>Pentapetalae</taxon>
        <taxon>asterids</taxon>
        <taxon>lamiids</taxon>
        <taxon>Solanales</taxon>
        <taxon>Solanaceae</taxon>
        <taxon>Solanoideae</taxon>
        <taxon>Datureae</taxon>
        <taxon>Datura</taxon>
    </lineage>
</organism>
<keyword evidence="4 6" id="KW-0472">Membrane</keyword>
<feature type="transmembrane region" description="Helical" evidence="6">
    <location>
        <begin position="156"/>
        <end position="178"/>
    </location>
</feature>
<keyword evidence="3" id="KW-0677">Repeat</keyword>
<dbReference type="EMBL" id="JACEIK010000028">
    <property type="protein sequence ID" value="MCD7447077.1"/>
    <property type="molecule type" value="Genomic_DNA"/>
</dbReference>
<dbReference type="SUPFAM" id="SSF56112">
    <property type="entry name" value="Protein kinase-like (PK-like)"/>
    <property type="match status" value="1"/>
</dbReference>
<protein>
    <recommendedName>
        <fullName evidence="7">Serine-threonine/tyrosine-protein kinase catalytic domain-containing protein</fullName>
    </recommendedName>
</protein>
<dbReference type="InterPro" id="IPR011009">
    <property type="entry name" value="Kinase-like_dom_sf"/>
</dbReference>
<sequence length="309" mass="34392">MTTIILSHNHLDGSIPKSFSFSFLCCRNCEHLHCVLSVENNLLNGSFSTDIWQNKFTSTSTLLIDLRNNSLSTFRVLLETSECYSKVKGNPVCNNVNVRNIIKYCGSEAGAEHKMNNSVNVTGDLFGPYELLNFTLMGPYSYLNPDIQAKHKSKGASAAVIAACAFAAFASTIIAVLIKRRHAKYQESSRKRLSDKTIVAIKRAKEGSVQGQKEFLTEISLLSRLHHRNLVSLLGYCDEEGEQMVCTMCNGNFAKLDFCFNNWRSNVKKLTDLITIIVKRTLKLEQIADRTGAAAASLPPYRSSSTYIP</sequence>
<evidence type="ECO:0000259" key="7">
    <source>
        <dbReference type="Pfam" id="PF07714"/>
    </source>
</evidence>
<dbReference type="Gene3D" id="3.30.200.20">
    <property type="entry name" value="Phosphorylase Kinase, domain 1"/>
    <property type="match status" value="1"/>
</dbReference>
<accession>A0ABS8RJV8</accession>
<evidence type="ECO:0000256" key="6">
    <source>
        <dbReference type="SAM" id="Phobius"/>
    </source>
</evidence>
<dbReference type="Pfam" id="PF07714">
    <property type="entry name" value="PK_Tyr_Ser-Thr"/>
    <property type="match status" value="1"/>
</dbReference>
<evidence type="ECO:0000313" key="9">
    <source>
        <dbReference type="Proteomes" id="UP000823775"/>
    </source>
</evidence>
<gene>
    <name evidence="8" type="ORF">HAX54_023106</name>
</gene>
<keyword evidence="6" id="KW-0812">Transmembrane</keyword>
<keyword evidence="9" id="KW-1185">Reference proteome</keyword>
<keyword evidence="2" id="KW-0732">Signal</keyword>
<feature type="domain" description="Serine-threonine/tyrosine-protein kinase catalytic" evidence="7">
    <location>
        <begin position="191"/>
        <end position="251"/>
    </location>
</feature>
<evidence type="ECO:0000256" key="5">
    <source>
        <dbReference type="ARBA" id="ARBA00023180"/>
    </source>
</evidence>
<evidence type="ECO:0000313" key="8">
    <source>
        <dbReference type="EMBL" id="MCD7447077.1"/>
    </source>
</evidence>
<evidence type="ECO:0000256" key="3">
    <source>
        <dbReference type="ARBA" id="ARBA00022737"/>
    </source>
</evidence>
<evidence type="ECO:0000256" key="1">
    <source>
        <dbReference type="ARBA" id="ARBA00004370"/>
    </source>
</evidence>
<proteinExistence type="predicted"/>